<feature type="domain" description="IF rod" evidence="5">
    <location>
        <begin position="99"/>
        <end position="410"/>
    </location>
</feature>
<dbReference type="Proteomes" id="UP000694569">
    <property type="component" value="Unplaced"/>
</dbReference>
<dbReference type="InterPro" id="IPR039008">
    <property type="entry name" value="IF_rod_dom"/>
</dbReference>
<reference evidence="6" key="2">
    <citation type="submission" date="2025-09" db="UniProtKB">
        <authorList>
            <consortium name="Ensembl"/>
        </authorList>
    </citation>
    <scope>IDENTIFICATION</scope>
</reference>
<evidence type="ECO:0000256" key="3">
    <source>
        <dbReference type="RuleBase" id="RU000685"/>
    </source>
</evidence>
<dbReference type="SMART" id="SM01391">
    <property type="entry name" value="Filament"/>
    <property type="match status" value="1"/>
</dbReference>
<dbReference type="Gene3D" id="1.20.5.500">
    <property type="entry name" value="Single helix bin"/>
    <property type="match status" value="1"/>
</dbReference>
<evidence type="ECO:0000313" key="7">
    <source>
        <dbReference type="Proteomes" id="UP000694569"/>
    </source>
</evidence>
<dbReference type="Gene3D" id="1.20.5.170">
    <property type="match status" value="1"/>
</dbReference>
<dbReference type="FunFam" id="1.20.5.170:FF:000002">
    <property type="entry name" value="Type I keratin KA11"/>
    <property type="match status" value="1"/>
</dbReference>
<feature type="coiled-coil region" evidence="4">
    <location>
        <begin position="209"/>
        <end position="281"/>
    </location>
</feature>
<keyword evidence="2 4" id="KW-0175">Coiled coil</keyword>
<dbReference type="GO" id="GO:0030855">
    <property type="term" value="P:epithelial cell differentiation"/>
    <property type="evidence" value="ECO:0007669"/>
    <property type="project" value="TreeGrafter"/>
</dbReference>
<name>A0A8C5QMM4_9ANUR</name>
<dbReference type="PROSITE" id="PS51842">
    <property type="entry name" value="IF_ROD_2"/>
    <property type="match status" value="1"/>
</dbReference>
<keyword evidence="1 3" id="KW-0403">Intermediate filament</keyword>
<reference evidence="6" key="1">
    <citation type="submission" date="2025-08" db="UniProtKB">
        <authorList>
            <consortium name="Ensembl"/>
        </authorList>
    </citation>
    <scope>IDENTIFICATION</scope>
</reference>
<sequence length="428" mass="47850">MSRHGSYSSCGSNMGGHYAGGRSSHISSVYSGTSHKLNHKSSCISHHGGSQTVSSLHRGSKKLSSNFTIGHGHGKAHSDLRSNHKISGSHSNGLFRINEKETMQFLNERLASYLDKVHSLEEENTELERKICEWYATNAPSALSDSSQYFETIQTLQNEVTSTLVDNASIILQIDNARQAADDYNSKYEMEKILRSNVEADICTLRRALEQLNNELQSLAGEVQCLQQEINQLKNSHAEEVDALRDQLGARVNVEVNAAPSIDLNRVLSEVREEYENLMERNLREVESMFLARTAQLDGEVSSGAAQLQSVNNELIDLKRSVQTLEIELQSQLSMKSALEGSLAEVQASFGSQLSQLQCLIDNVEAQLAHIRSDLAQQNQAYQRLMDQKTHLEIEINTYRHLLDNHNTQISSQKMLKHTVQDINTQST</sequence>
<keyword evidence="7" id="KW-1185">Reference proteome</keyword>
<evidence type="ECO:0000256" key="1">
    <source>
        <dbReference type="ARBA" id="ARBA00022754"/>
    </source>
</evidence>
<protein>
    <recommendedName>
        <fullName evidence="5">IF rod domain-containing protein</fullName>
    </recommendedName>
</protein>
<dbReference type="GO" id="GO:0005198">
    <property type="term" value="F:structural molecule activity"/>
    <property type="evidence" value="ECO:0007669"/>
    <property type="project" value="InterPro"/>
</dbReference>
<dbReference type="PROSITE" id="PS00226">
    <property type="entry name" value="IF_ROD_1"/>
    <property type="match status" value="1"/>
</dbReference>
<dbReference type="OrthoDB" id="2441647at2759"/>
<feature type="coiled-coil region" evidence="4">
    <location>
        <begin position="103"/>
        <end position="130"/>
    </location>
</feature>
<evidence type="ECO:0000259" key="5">
    <source>
        <dbReference type="PROSITE" id="PS51842"/>
    </source>
</evidence>
<proteinExistence type="inferred from homology"/>
<evidence type="ECO:0000256" key="4">
    <source>
        <dbReference type="SAM" id="Coils"/>
    </source>
</evidence>
<evidence type="ECO:0000256" key="2">
    <source>
        <dbReference type="ARBA" id="ARBA00023054"/>
    </source>
</evidence>
<dbReference type="AlphaFoldDB" id="A0A8C5QMM4"/>
<feature type="coiled-coil region" evidence="4">
    <location>
        <begin position="354"/>
        <end position="395"/>
    </location>
</feature>
<dbReference type="PANTHER" id="PTHR23239">
    <property type="entry name" value="INTERMEDIATE FILAMENT"/>
    <property type="match status" value="1"/>
</dbReference>
<dbReference type="GeneTree" id="ENSGT00940000161311"/>
<dbReference type="PANTHER" id="PTHR23239:SF377">
    <property type="entry name" value="KERATIN 34"/>
    <property type="match status" value="1"/>
</dbReference>
<dbReference type="SUPFAM" id="SSF64593">
    <property type="entry name" value="Intermediate filament protein, coiled coil region"/>
    <property type="match status" value="2"/>
</dbReference>
<dbReference type="Pfam" id="PF00038">
    <property type="entry name" value="Filament"/>
    <property type="match status" value="1"/>
</dbReference>
<dbReference type="GO" id="GO:0005882">
    <property type="term" value="C:intermediate filament"/>
    <property type="evidence" value="ECO:0007669"/>
    <property type="project" value="UniProtKB-KW"/>
</dbReference>
<dbReference type="Ensembl" id="ENSLLET00000041076.1">
    <property type="protein sequence ID" value="ENSLLEP00000039487.1"/>
    <property type="gene ID" value="ENSLLEG00000024922.1"/>
</dbReference>
<comment type="similarity">
    <text evidence="3">Belongs to the intermediate filament family.</text>
</comment>
<dbReference type="PRINTS" id="PR01248">
    <property type="entry name" value="TYPE1KERATIN"/>
</dbReference>
<evidence type="ECO:0000313" key="6">
    <source>
        <dbReference type="Ensembl" id="ENSLLEP00000039487.1"/>
    </source>
</evidence>
<organism evidence="6 7">
    <name type="scientific">Leptobrachium leishanense</name>
    <name type="common">Leishan spiny toad</name>
    <dbReference type="NCBI Taxonomy" id="445787"/>
    <lineage>
        <taxon>Eukaryota</taxon>
        <taxon>Metazoa</taxon>
        <taxon>Chordata</taxon>
        <taxon>Craniata</taxon>
        <taxon>Vertebrata</taxon>
        <taxon>Euteleostomi</taxon>
        <taxon>Amphibia</taxon>
        <taxon>Batrachia</taxon>
        <taxon>Anura</taxon>
        <taxon>Pelobatoidea</taxon>
        <taxon>Megophryidae</taxon>
        <taxon>Leptobrachium</taxon>
    </lineage>
</organism>
<dbReference type="InterPro" id="IPR002957">
    <property type="entry name" value="Keratin_I"/>
</dbReference>
<accession>A0A8C5QMM4</accession>
<dbReference type="Gene3D" id="1.20.5.1160">
    <property type="entry name" value="Vasodilator-stimulated phosphoprotein"/>
    <property type="match status" value="1"/>
</dbReference>
<dbReference type="InterPro" id="IPR018039">
    <property type="entry name" value="IF_conserved"/>
</dbReference>
<dbReference type="GO" id="GO:0045109">
    <property type="term" value="P:intermediate filament organization"/>
    <property type="evidence" value="ECO:0007669"/>
    <property type="project" value="TreeGrafter"/>
</dbReference>